<name>A0A150PHB5_SORCE</name>
<dbReference type="Proteomes" id="UP000075420">
    <property type="component" value="Unassembled WGS sequence"/>
</dbReference>
<accession>A0A150PHB5</accession>
<protein>
    <submittedName>
        <fullName evidence="1">Uncharacterized protein</fullName>
    </submittedName>
</protein>
<evidence type="ECO:0000313" key="1">
    <source>
        <dbReference type="EMBL" id="KYF55073.1"/>
    </source>
</evidence>
<reference evidence="1 2" key="1">
    <citation type="submission" date="2014-02" db="EMBL/GenBank/DDBJ databases">
        <title>The small core and large imbalanced accessory genome model reveals a collaborative survival strategy of Sorangium cellulosum strains in nature.</title>
        <authorList>
            <person name="Han K."/>
            <person name="Peng R."/>
            <person name="Blom J."/>
            <person name="Li Y.-Z."/>
        </authorList>
    </citation>
    <scope>NUCLEOTIDE SEQUENCE [LARGE SCALE GENOMIC DNA]</scope>
    <source>
        <strain evidence="1 2">So0157-25</strain>
    </source>
</reference>
<sequence length="68" mass="7068">MCAVTRRASVAQRTLATPTSAALESTSSTIDMIARLCGIVTFAPAMRPLRMSLTKRASSAPVGTSNAL</sequence>
<gene>
    <name evidence="1" type="ORF">BE08_19720</name>
</gene>
<evidence type="ECO:0000313" key="2">
    <source>
        <dbReference type="Proteomes" id="UP000075420"/>
    </source>
</evidence>
<dbReference type="AlphaFoldDB" id="A0A150PHB5"/>
<comment type="caution">
    <text evidence="1">The sequence shown here is derived from an EMBL/GenBank/DDBJ whole genome shotgun (WGS) entry which is preliminary data.</text>
</comment>
<organism evidence="1 2">
    <name type="scientific">Sorangium cellulosum</name>
    <name type="common">Polyangium cellulosum</name>
    <dbReference type="NCBI Taxonomy" id="56"/>
    <lineage>
        <taxon>Bacteria</taxon>
        <taxon>Pseudomonadati</taxon>
        <taxon>Myxococcota</taxon>
        <taxon>Polyangia</taxon>
        <taxon>Polyangiales</taxon>
        <taxon>Polyangiaceae</taxon>
        <taxon>Sorangium</taxon>
    </lineage>
</organism>
<proteinExistence type="predicted"/>
<dbReference type="EMBL" id="JELY01001649">
    <property type="protein sequence ID" value="KYF55073.1"/>
    <property type="molecule type" value="Genomic_DNA"/>
</dbReference>